<dbReference type="Proteomes" id="UP001597546">
    <property type="component" value="Unassembled WGS sequence"/>
</dbReference>
<protein>
    <submittedName>
        <fullName evidence="1">MoaD/ThiS family protein</fullName>
    </submittedName>
</protein>
<dbReference type="InterPro" id="IPR012675">
    <property type="entry name" value="Beta-grasp_dom_sf"/>
</dbReference>
<dbReference type="InterPro" id="IPR003749">
    <property type="entry name" value="ThiS/MoaD-like"/>
</dbReference>
<proteinExistence type="predicted"/>
<name>A0ABW5TWH4_9SPHI</name>
<keyword evidence="2" id="KW-1185">Reference proteome</keyword>
<dbReference type="Gene3D" id="3.10.20.30">
    <property type="match status" value="1"/>
</dbReference>
<comment type="caution">
    <text evidence="1">The sequence shown here is derived from an EMBL/GenBank/DDBJ whole genome shotgun (WGS) entry which is preliminary data.</text>
</comment>
<dbReference type="SUPFAM" id="SSF54285">
    <property type="entry name" value="MoaD/ThiS"/>
    <property type="match status" value="1"/>
</dbReference>
<organism evidence="1 2">
    <name type="scientific">Pedobacter alpinus</name>
    <dbReference type="NCBI Taxonomy" id="1590643"/>
    <lineage>
        <taxon>Bacteria</taxon>
        <taxon>Pseudomonadati</taxon>
        <taxon>Bacteroidota</taxon>
        <taxon>Sphingobacteriia</taxon>
        <taxon>Sphingobacteriales</taxon>
        <taxon>Sphingobacteriaceae</taxon>
        <taxon>Pedobacter</taxon>
    </lineage>
</organism>
<gene>
    <name evidence="1" type="ORF">ACFSSE_14610</name>
</gene>
<dbReference type="RefSeq" id="WP_379047930.1">
    <property type="nucleotide sequence ID" value="NZ_JBHSKW010000069.1"/>
</dbReference>
<evidence type="ECO:0000313" key="1">
    <source>
        <dbReference type="EMBL" id="MFD2732939.1"/>
    </source>
</evidence>
<accession>A0ABW5TWH4</accession>
<dbReference type="CDD" id="cd00754">
    <property type="entry name" value="Ubl_MoaD"/>
    <property type="match status" value="1"/>
</dbReference>
<dbReference type="EMBL" id="JBHULV010000050">
    <property type="protein sequence ID" value="MFD2732939.1"/>
    <property type="molecule type" value="Genomic_DNA"/>
</dbReference>
<dbReference type="Pfam" id="PF02597">
    <property type="entry name" value="ThiS"/>
    <property type="match status" value="1"/>
</dbReference>
<sequence length="80" mass="8685">MTITIKYLGLIADITQKKEEVYTSISALLTVENLVKNLLQQYNNLSKTSFIVAVNTSIATNDLALNNNDTIALLPPFAGG</sequence>
<evidence type="ECO:0000313" key="2">
    <source>
        <dbReference type="Proteomes" id="UP001597546"/>
    </source>
</evidence>
<dbReference type="InterPro" id="IPR016155">
    <property type="entry name" value="Mopterin_synth/thiamin_S_b"/>
</dbReference>
<reference evidence="2" key="1">
    <citation type="journal article" date="2019" name="Int. J. Syst. Evol. Microbiol.">
        <title>The Global Catalogue of Microorganisms (GCM) 10K type strain sequencing project: providing services to taxonomists for standard genome sequencing and annotation.</title>
        <authorList>
            <consortium name="The Broad Institute Genomics Platform"/>
            <consortium name="The Broad Institute Genome Sequencing Center for Infectious Disease"/>
            <person name="Wu L."/>
            <person name="Ma J."/>
        </authorList>
    </citation>
    <scope>NUCLEOTIDE SEQUENCE [LARGE SCALE GENOMIC DNA]</scope>
    <source>
        <strain evidence="2">KCTC 42456</strain>
    </source>
</reference>